<dbReference type="AlphaFoldDB" id="A0A9W8C4P6"/>
<evidence type="ECO:0000313" key="1">
    <source>
        <dbReference type="EMBL" id="KAI7807118.1"/>
    </source>
</evidence>
<feature type="non-terminal residue" evidence="1">
    <location>
        <position position="1"/>
    </location>
</feature>
<dbReference type="EMBL" id="JAFHDT010000008">
    <property type="protein sequence ID" value="KAI7807118.1"/>
    <property type="molecule type" value="Genomic_DNA"/>
</dbReference>
<sequence>QDNEVVRSARHLLSLLTSGSAAGPSQDNASIHRPVQQRATIQTEMTRSFPGFFSKGRGKRRMLSVPSSKPAKILPVSFYLLPHQYERTPKESEQLVHMQAGLGRKTMQMDENATNDEVCAQLKELFPKFQEVKGGWLVYKASGGWGSRKLTLIPPHETGYSAKQLKAVTQGFKGVLYIAPLQMELDTTALPPESESFNDMRKEKCQKCGITFPLVILTTHIKCCVTTDEAEQSNDEAEQTKQATFPICQKEMSLDVIEIHASFCTDDRLLQVFFTIQL</sequence>
<evidence type="ECO:0000313" key="2">
    <source>
        <dbReference type="Proteomes" id="UP001059041"/>
    </source>
</evidence>
<dbReference type="Proteomes" id="UP001059041">
    <property type="component" value="Linkage Group LG8"/>
</dbReference>
<proteinExistence type="predicted"/>
<keyword evidence="2" id="KW-1185">Reference proteome</keyword>
<protein>
    <submittedName>
        <fullName evidence="1">Uncharacterized protein</fullName>
    </submittedName>
</protein>
<name>A0A9W8C4P6_TRIRA</name>
<reference evidence="1" key="1">
    <citation type="submission" date="2021-02" db="EMBL/GenBank/DDBJ databases">
        <title>Comparative genomics reveals that relaxation of natural selection precedes convergent phenotypic evolution of cavefish.</title>
        <authorList>
            <person name="Peng Z."/>
        </authorList>
    </citation>
    <scope>NUCLEOTIDE SEQUENCE</scope>
    <source>
        <tissue evidence="1">Muscle</tissue>
    </source>
</reference>
<organism evidence="1 2">
    <name type="scientific">Triplophysa rosa</name>
    <name type="common">Cave loach</name>
    <dbReference type="NCBI Taxonomy" id="992332"/>
    <lineage>
        <taxon>Eukaryota</taxon>
        <taxon>Metazoa</taxon>
        <taxon>Chordata</taxon>
        <taxon>Craniata</taxon>
        <taxon>Vertebrata</taxon>
        <taxon>Euteleostomi</taxon>
        <taxon>Actinopterygii</taxon>
        <taxon>Neopterygii</taxon>
        <taxon>Teleostei</taxon>
        <taxon>Ostariophysi</taxon>
        <taxon>Cypriniformes</taxon>
        <taxon>Nemacheilidae</taxon>
        <taxon>Triplophysa</taxon>
    </lineage>
</organism>
<accession>A0A9W8C4P6</accession>
<gene>
    <name evidence="1" type="ORF">IRJ41_022635</name>
</gene>
<comment type="caution">
    <text evidence="1">The sequence shown here is derived from an EMBL/GenBank/DDBJ whole genome shotgun (WGS) entry which is preliminary data.</text>
</comment>